<keyword evidence="2" id="KW-0969">Cilium</keyword>
<feature type="transmembrane region" description="Helical" evidence="1">
    <location>
        <begin position="29"/>
        <end position="49"/>
    </location>
</feature>
<organism evidence="2 3">
    <name type="scientific">Rhizobium terricola</name>
    <dbReference type="NCBI Taxonomy" id="2728849"/>
    <lineage>
        <taxon>Bacteria</taxon>
        <taxon>Pseudomonadati</taxon>
        <taxon>Pseudomonadota</taxon>
        <taxon>Alphaproteobacteria</taxon>
        <taxon>Hyphomicrobiales</taxon>
        <taxon>Rhizobiaceae</taxon>
        <taxon>Rhizobium/Agrobacterium group</taxon>
        <taxon>Rhizobium</taxon>
    </lineage>
</organism>
<keyword evidence="1" id="KW-0472">Membrane</keyword>
<evidence type="ECO:0000313" key="2">
    <source>
        <dbReference type="EMBL" id="NML74889.1"/>
    </source>
</evidence>
<keyword evidence="3" id="KW-1185">Reference proteome</keyword>
<evidence type="ECO:0000256" key="1">
    <source>
        <dbReference type="SAM" id="Phobius"/>
    </source>
</evidence>
<dbReference type="AlphaFoldDB" id="A0A7Y0AWQ8"/>
<proteinExistence type="predicted"/>
<keyword evidence="2" id="KW-0966">Cell projection</keyword>
<name>A0A7Y0AWQ8_9HYPH</name>
<protein>
    <submittedName>
        <fullName evidence="2">Flagellar protein</fullName>
    </submittedName>
</protein>
<evidence type="ECO:0000313" key="3">
    <source>
        <dbReference type="Proteomes" id="UP000541470"/>
    </source>
</evidence>
<dbReference type="EMBL" id="JABBGK010000002">
    <property type="protein sequence ID" value="NML74889.1"/>
    <property type="molecule type" value="Genomic_DNA"/>
</dbReference>
<dbReference type="Proteomes" id="UP000541470">
    <property type="component" value="Unassembled WGS sequence"/>
</dbReference>
<reference evidence="2 3" key="1">
    <citation type="submission" date="2020-04" db="EMBL/GenBank/DDBJ databases">
        <title>Rhizobium sp. S-51 isolated from soil.</title>
        <authorList>
            <person name="Dahal R.H."/>
        </authorList>
    </citation>
    <scope>NUCLEOTIDE SEQUENCE [LARGE SCALE GENOMIC DNA]</scope>
    <source>
        <strain evidence="2 3">S-51</strain>
    </source>
</reference>
<comment type="caution">
    <text evidence="2">The sequence shown here is derived from an EMBL/GenBank/DDBJ whole genome shotgun (WGS) entry which is preliminary data.</text>
</comment>
<accession>A0A7Y0AWQ8</accession>
<dbReference type="RefSeq" id="WP_169590801.1">
    <property type="nucleotide sequence ID" value="NZ_JABBGK010000002.1"/>
</dbReference>
<gene>
    <name evidence="2" type="ORF">HHL25_12200</name>
</gene>
<sequence length="189" mass="20597">MTEIEADEPVAPLRPAPQERGRISLTDRILGATGVALACAAAFFPWYVFFNEEKFGVRVANWERTRDLPEGPGRNVFSVSPLALVDRDDDGTPGETGAQVDPLVTATVSKLGEEKLKGPENPEAQPFPGRSGFRLLHVANGRALIEDTSGMYMVRVGSILPDNSRVATLEQRDGKWVIVTSTGEVYENN</sequence>
<keyword evidence="1" id="KW-1133">Transmembrane helix</keyword>
<keyword evidence="1" id="KW-0812">Transmembrane</keyword>
<keyword evidence="2" id="KW-0282">Flagellum</keyword>